<dbReference type="InterPro" id="IPR044051">
    <property type="entry name" value="Prophage_tail_N"/>
</dbReference>
<protein>
    <submittedName>
        <fullName evidence="4">Gp14 protein</fullName>
    </submittedName>
</protein>
<evidence type="ECO:0000259" key="2">
    <source>
        <dbReference type="Pfam" id="PF06605"/>
    </source>
</evidence>
<dbReference type="InterPro" id="IPR010572">
    <property type="entry name" value="Tail_dom"/>
</dbReference>
<evidence type="ECO:0000256" key="1">
    <source>
        <dbReference type="SAM" id="Coils"/>
    </source>
</evidence>
<proteinExistence type="predicted"/>
<feature type="coiled-coil region" evidence="1">
    <location>
        <begin position="922"/>
        <end position="960"/>
    </location>
</feature>
<dbReference type="Proteomes" id="UP000411588">
    <property type="component" value="Unassembled WGS sequence"/>
</dbReference>
<evidence type="ECO:0000259" key="3">
    <source>
        <dbReference type="Pfam" id="PF18994"/>
    </source>
</evidence>
<feature type="domain" description="Prophage endopeptidase tail N-terminal" evidence="3">
    <location>
        <begin position="23"/>
        <end position="99"/>
    </location>
</feature>
<comment type="caution">
    <text evidence="4">The sequence shown here is derived from an EMBL/GenBank/DDBJ whole genome shotgun (WGS) entry which is preliminary data.</text>
</comment>
<evidence type="ECO:0000313" key="5">
    <source>
        <dbReference type="Proteomes" id="UP000411588"/>
    </source>
</evidence>
<dbReference type="RefSeq" id="WP_077700947.1">
    <property type="nucleotide sequence ID" value="NZ_CAACZV010000021.1"/>
</dbReference>
<reference evidence="4 5" key="1">
    <citation type="submission" date="2019-02" db="EMBL/GenBank/DDBJ databases">
        <authorList>
            <consortium name="Pathogen Informatics"/>
        </authorList>
    </citation>
    <scope>NUCLEOTIDE SEQUENCE [LARGE SCALE GENOMIC DNA]</scope>
    <source>
        <strain evidence="5">clo34</strain>
    </source>
</reference>
<dbReference type="InterPro" id="IPR013783">
    <property type="entry name" value="Ig-like_fold"/>
</dbReference>
<feature type="domain" description="Tail spike" evidence="2">
    <location>
        <begin position="102"/>
        <end position="356"/>
    </location>
</feature>
<gene>
    <name evidence="4" type="ORF">SAMEA1402399_03928</name>
</gene>
<dbReference type="InterPro" id="IPR007119">
    <property type="entry name" value="Phage_tail_spike_N"/>
</dbReference>
<sequence>MSKLDNIKGNLKLYDGNEIDFGHNGLGILKDATDAQVTEEINGIFELEFTYYVDSFLFEKLNYGMIVKADASPGLRGQLFRIYYISKELMGTIKVKAQHISYDLRENFIEKVEFEKCTCEQALNALFRGSTEQNGFVGHSNLTGEYSFSIECVNTYEAIQGTRGSVLDTFGNGAKIKRDNFNIYINDSIGESNNVLIAYKKNLVGLEAEYDIQDVVTMIYPYAQVDQQSDDTTESVKITLPEKYIESENIRKYPTRKIAYVDFTGEDVTNVNQLRNKAQKWFYNKKDLPSVNYKVDFIDLSQTENYKDYEILETVNMDDEVIVRDLRMQINATARVVKTNYDPIMKRYNSIEIGNLVNHFAGFKDRLNSIENTLGKVHDDLDDFEVDNGKFPDTLPQTSTLKANGLFATVQLEWSYENKNYYTYELYASQLKDFVPDTITFNNRIYSGQASAFLHEVKPVQTWYYRVRAGNTHGRFTEFSDQVGASTRKIADGAEYFEEVAIGHALIRDLDVDKVVAGRLKGTYIDAKNLSVTDGNGDITFLVDSFGNVSIKATNFTLKGKTLDDIIGTEIDAITQLEIFNKLTNNGQAKGIYLVGNELFINASYIKSGTIEGTYINAKNLTVRDNSGNVTFAVDSNGNVTIRAVSFSLQGQTIEEIATDISTPIAEREAESAVEAQTQRDIFNKLTNNGQTQGIYLENGRIYINASYIQSGTIACDRITSSSSNPFILLFEGNGAKCAIDASAQYGEGIGKAIRLKYNDNAYLYVSNDALRGYLNGVEIFEFGERNGKSYIHTGLNTQHINPQEAGTYNCGSNNKAWDYLVCNNLNQLSRTTSSNTPYRMVNTRDNSSIVENCIDFVRNSVVHPNIFTPYRLKTINENNIEHRLQVDIESNLENPISRYIFKDVSEEAGEGVYAQDITSHLAVLQLSLQKTLNDFENYKNETNNTIKELANRIKALEISTVNKN</sequence>
<dbReference type="EMBL" id="CAADAN010000022">
    <property type="protein sequence ID" value="VFD36284.1"/>
    <property type="molecule type" value="Genomic_DNA"/>
</dbReference>
<keyword evidence="1" id="KW-0175">Coiled coil</keyword>
<dbReference type="AlphaFoldDB" id="A0AB74QGF5"/>
<organism evidence="4 5">
    <name type="scientific">Clostridioides difficile</name>
    <name type="common">Peptoclostridium difficile</name>
    <dbReference type="NCBI Taxonomy" id="1496"/>
    <lineage>
        <taxon>Bacteria</taxon>
        <taxon>Bacillati</taxon>
        <taxon>Bacillota</taxon>
        <taxon>Clostridia</taxon>
        <taxon>Peptostreptococcales</taxon>
        <taxon>Peptostreptococcaceae</taxon>
        <taxon>Clostridioides</taxon>
    </lineage>
</organism>
<evidence type="ECO:0000313" key="4">
    <source>
        <dbReference type="EMBL" id="VFD36284.1"/>
    </source>
</evidence>
<dbReference type="Gene3D" id="2.60.40.10">
    <property type="entry name" value="Immunoglobulins"/>
    <property type="match status" value="1"/>
</dbReference>
<dbReference type="NCBIfam" id="TIGR01665">
    <property type="entry name" value="put_anti_recept"/>
    <property type="match status" value="1"/>
</dbReference>
<dbReference type="Pfam" id="PF18994">
    <property type="entry name" value="Prophage_tailD1"/>
    <property type="match status" value="1"/>
</dbReference>
<dbReference type="Pfam" id="PF06605">
    <property type="entry name" value="Prophage_tail"/>
    <property type="match status" value="1"/>
</dbReference>
<accession>A0AB74QGF5</accession>
<name>A0AB74QGF5_CLODI</name>